<dbReference type="EMBL" id="AL939113">
    <property type="protein sequence ID" value="CAB71804.1"/>
    <property type="molecule type" value="Genomic_DNA"/>
</dbReference>
<dbReference type="InParanoid" id="Q9L204"/>
<dbReference type="Proteomes" id="UP000001973">
    <property type="component" value="Chromosome"/>
</dbReference>
<keyword evidence="1" id="KW-1133">Transmembrane helix</keyword>
<accession>Q9L204</accession>
<name>Q9L204_STRCO</name>
<dbReference type="HOGENOM" id="CLU_3158127_0_0_11"/>
<keyword evidence="3" id="KW-1185">Reference proteome</keyword>
<gene>
    <name evidence="2" type="ordered locus">SCO2629</name>
    <name evidence="2" type="ORF">SC8E4.04</name>
</gene>
<feature type="transmembrane region" description="Helical" evidence="1">
    <location>
        <begin position="15"/>
        <end position="33"/>
    </location>
</feature>
<evidence type="ECO:0000256" key="1">
    <source>
        <dbReference type="SAM" id="Phobius"/>
    </source>
</evidence>
<dbReference type="STRING" id="100226.gene:17760235"/>
<proteinExistence type="predicted"/>
<sequence length="48" mass="5012">MLGYMLTDTEHDGRSTVLLSLLVAALVVVVALVKQRITATRTAGAAKG</sequence>
<organism evidence="2 3">
    <name type="scientific">Streptomyces coelicolor (strain ATCC BAA-471 / A3(2) / M145)</name>
    <dbReference type="NCBI Taxonomy" id="100226"/>
    <lineage>
        <taxon>Bacteria</taxon>
        <taxon>Bacillati</taxon>
        <taxon>Actinomycetota</taxon>
        <taxon>Actinomycetes</taxon>
        <taxon>Kitasatosporales</taxon>
        <taxon>Streptomycetaceae</taxon>
        <taxon>Streptomyces</taxon>
        <taxon>Streptomyces albidoflavus group</taxon>
    </lineage>
</organism>
<dbReference type="KEGG" id="sco:SCO2629"/>
<dbReference type="PATRIC" id="fig|100226.15.peg.2675"/>
<reference evidence="2 3" key="1">
    <citation type="journal article" date="1996" name="Mol. Microbiol.">
        <title>A set of ordered cosmids and a detailed genetic and physical map for the 8 Mb Streptomyces coelicolor A3(2) chromosome.</title>
        <authorList>
            <person name="Redenbach M."/>
            <person name="Kieser H.M."/>
            <person name="Denapaite D."/>
            <person name="Eichner A."/>
            <person name="Cullum J."/>
            <person name="Kinashi H."/>
            <person name="Hopwood D.A."/>
        </authorList>
    </citation>
    <scope>NUCLEOTIDE SEQUENCE [LARGE SCALE GENOMIC DNA]</scope>
    <source>
        <strain evidence="3">ATCC BAA-471 / A3(2) / M145</strain>
    </source>
</reference>
<evidence type="ECO:0000313" key="3">
    <source>
        <dbReference type="Proteomes" id="UP000001973"/>
    </source>
</evidence>
<protein>
    <submittedName>
        <fullName evidence="2">Membrane protein</fullName>
    </submittedName>
</protein>
<reference evidence="2 3" key="2">
    <citation type="journal article" date="2002" name="Nature">
        <title>Complete genome sequence of the model actinomycete Streptomyces coelicolor A3(2).</title>
        <authorList>
            <person name="Bentley S.D."/>
            <person name="Chater K.F."/>
            <person name="Cerdeno-Tarraga A.M."/>
            <person name="Challis G.L."/>
            <person name="Thomson N.R."/>
            <person name="James K.D."/>
            <person name="Harris D.E."/>
            <person name="Quail M.A."/>
            <person name="Kieser H."/>
            <person name="Harper D."/>
            <person name="Bateman A."/>
            <person name="Brown S."/>
            <person name="Chandra G."/>
            <person name="Chen C.W."/>
            <person name="Collins M."/>
            <person name="Cronin A."/>
            <person name="Fraser A."/>
            <person name="Goble A."/>
            <person name="Hidalgo J."/>
            <person name="Hornsby T."/>
            <person name="Howarth S."/>
            <person name="Huang C.H."/>
            <person name="Kieser T."/>
            <person name="Larke L."/>
            <person name="Murphy L."/>
            <person name="Oliver K."/>
            <person name="O'Neil S."/>
            <person name="Rabbinowitsch E."/>
            <person name="Rajandream M.A."/>
            <person name="Rutherford K."/>
            <person name="Rutter S."/>
            <person name="Seeger K."/>
            <person name="Saunders D."/>
            <person name="Sharp S."/>
            <person name="Squares R."/>
            <person name="Squares S."/>
            <person name="Taylor K."/>
            <person name="Warren T."/>
            <person name="Wietzorrek A."/>
            <person name="Woodward J."/>
            <person name="Barrell B.G."/>
            <person name="Parkhill J."/>
            <person name="Hopwood D.A."/>
        </authorList>
    </citation>
    <scope>NUCLEOTIDE SEQUENCE [LARGE SCALE GENOMIC DNA]</scope>
    <source>
        <strain evidence="3">ATCC BAA-471 / A3(2) / M145</strain>
    </source>
</reference>
<dbReference type="PaxDb" id="100226-SCO2629"/>
<evidence type="ECO:0000313" key="2">
    <source>
        <dbReference type="EMBL" id="CAB71804.1"/>
    </source>
</evidence>
<dbReference type="EMBL" id="AL645882">
    <property type="protein sequence ID" value="CAB71804.1"/>
    <property type="molecule type" value="Genomic_DNA"/>
</dbReference>
<keyword evidence="1" id="KW-0812">Transmembrane</keyword>
<keyword evidence="1" id="KW-0472">Membrane</keyword>
<dbReference type="AlphaFoldDB" id="Q9L204"/>